<gene>
    <name evidence="2" type="ORF">CBG49_02940</name>
</gene>
<evidence type="ECO:0000313" key="3">
    <source>
        <dbReference type="Proteomes" id="UP000197007"/>
    </source>
</evidence>
<keyword evidence="3" id="KW-1185">Reference proteome</keyword>
<organism evidence="2 3">
    <name type="scientific">Capnocytophaga endodontalis</name>
    <dbReference type="NCBI Taxonomy" id="2708117"/>
    <lineage>
        <taxon>Bacteria</taxon>
        <taxon>Pseudomonadati</taxon>
        <taxon>Bacteroidota</taxon>
        <taxon>Flavobacteriia</taxon>
        <taxon>Flavobacteriales</taxon>
        <taxon>Flavobacteriaceae</taxon>
        <taxon>Capnocytophaga</taxon>
    </lineage>
</organism>
<accession>A0A1Z4BLH4</accession>
<dbReference type="Gene3D" id="1.10.260.40">
    <property type="entry name" value="lambda repressor-like DNA-binding domains"/>
    <property type="match status" value="1"/>
</dbReference>
<feature type="domain" description="HTH cro/C1-type" evidence="1">
    <location>
        <begin position="10"/>
        <end position="64"/>
    </location>
</feature>
<dbReference type="RefSeq" id="WP_088593307.1">
    <property type="nucleotide sequence ID" value="NZ_CP022022.1"/>
</dbReference>
<dbReference type="SMART" id="SM00530">
    <property type="entry name" value="HTH_XRE"/>
    <property type="match status" value="1"/>
</dbReference>
<dbReference type="Pfam" id="PF01381">
    <property type="entry name" value="HTH_3"/>
    <property type="match status" value="1"/>
</dbReference>
<evidence type="ECO:0000313" key="2">
    <source>
        <dbReference type="EMBL" id="ASF42123.1"/>
    </source>
</evidence>
<dbReference type="PROSITE" id="PS50943">
    <property type="entry name" value="HTH_CROC1"/>
    <property type="match status" value="1"/>
</dbReference>
<evidence type="ECO:0000259" key="1">
    <source>
        <dbReference type="PROSITE" id="PS50943"/>
    </source>
</evidence>
<reference evidence="3" key="1">
    <citation type="submission" date="2017-06" db="EMBL/GenBank/DDBJ databases">
        <title>Complete genome sequence of Capnocytophaga sp. KCOM 1579 (=ChDC OS43) isolated from a human refractory periapical abscess lesion.</title>
        <authorList>
            <person name="Kook J.-K."/>
            <person name="Park S.-N."/>
            <person name="Lim Y.K."/>
            <person name="Roh H."/>
        </authorList>
    </citation>
    <scope>NUCLEOTIDE SEQUENCE [LARGE SCALE GENOMIC DNA]</scope>
    <source>
        <strain evidence="3">ChDC OS43</strain>
    </source>
</reference>
<name>A0A1Z4BLH4_9FLAO</name>
<dbReference type="InterPro" id="IPR010982">
    <property type="entry name" value="Lambda_DNA-bd_dom_sf"/>
</dbReference>
<dbReference type="AlphaFoldDB" id="A0A1Z4BLH4"/>
<dbReference type="InterPro" id="IPR001387">
    <property type="entry name" value="Cro/C1-type_HTH"/>
</dbReference>
<dbReference type="KEGG" id="capn:CBG49_02940"/>
<dbReference type="SUPFAM" id="SSF47413">
    <property type="entry name" value="lambda repressor-like DNA-binding domains"/>
    <property type="match status" value="1"/>
</dbReference>
<dbReference type="EMBL" id="CP022022">
    <property type="protein sequence ID" value="ASF42123.1"/>
    <property type="molecule type" value="Genomic_DNA"/>
</dbReference>
<dbReference type="CDD" id="cd00093">
    <property type="entry name" value="HTH_XRE"/>
    <property type="match status" value="1"/>
</dbReference>
<protein>
    <submittedName>
        <fullName evidence="2">Transcriptional regulator</fullName>
    </submittedName>
</protein>
<proteinExistence type="predicted"/>
<dbReference type="GO" id="GO:0003677">
    <property type="term" value="F:DNA binding"/>
    <property type="evidence" value="ECO:0007669"/>
    <property type="project" value="InterPro"/>
</dbReference>
<dbReference type="Proteomes" id="UP000197007">
    <property type="component" value="Chromosome"/>
</dbReference>
<sequence>MNFQELIQTVKKRRKVLNVNQEEVALLSGVGLRTLKHFESGKGNITLKNLQKILEVLGLELNLTIKDMTQ</sequence>